<proteinExistence type="inferred from homology"/>
<evidence type="ECO:0000313" key="3">
    <source>
        <dbReference type="EMBL" id="KAF5938983.1"/>
    </source>
</evidence>
<accession>A0A7J7GDZ7</accession>
<gene>
    <name evidence="3" type="ORF">HYC85_023242</name>
</gene>
<comment type="similarity">
    <text evidence="1">Belongs to the CDK5RAP3 family.</text>
</comment>
<feature type="coiled-coil region" evidence="2">
    <location>
        <begin position="43"/>
        <end position="70"/>
    </location>
</feature>
<dbReference type="InterPro" id="IPR008491">
    <property type="entry name" value="CDK5RAP3"/>
</dbReference>
<dbReference type="InterPro" id="IPR011009">
    <property type="entry name" value="Kinase-like_dom_sf"/>
</dbReference>
<evidence type="ECO:0000256" key="2">
    <source>
        <dbReference type="SAM" id="Coils"/>
    </source>
</evidence>
<keyword evidence="4" id="KW-1185">Reference proteome</keyword>
<dbReference type="SUPFAM" id="SSF56112">
    <property type="entry name" value="Protein kinase-like (PK-like)"/>
    <property type="match status" value="1"/>
</dbReference>
<dbReference type="PANTHER" id="PTHR14894">
    <property type="entry name" value="CDK5 REGULATORY SUBUNIT-ASSOCIATED PROTEIN 3"/>
    <property type="match status" value="1"/>
</dbReference>
<dbReference type="Pfam" id="PF05600">
    <property type="entry name" value="CDK5RAP3"/>
    <property type="match status" value="1"/>
</dbReference>
<protein>
    <recommendedName>
        <fullName evidence="5">Serine-threonine/tyrosine-protein kinase catalytic domain-containing protein</fullName>
    </recommendedName>
</protein>
<dbReference type="Gene3D" id="3.30.200.20">
    <property type="entry name" value="Phosphorylase Kinase, domain 1"/>
    <property type="match status" value="1"/>
</dbReference>
<evidence type="ECO:0008006" key="5">
    <source>
        <dbReference type="Google" id="ProtNLM"/>
    </source>
</evidence>
<dbReference type="SUPFAM" id="SSF53254">
    <property type="entry name" value="Phosphoglycerate mutase-like"/>
    <property type="match status" value="1"/>
</dbReference>
<reference evidence="4" key="1">
    <citation type="journal article" date="2020" name="Nat. Commun.">
        <title>Genome assembly of wild tea tree DASZ reveals pedigree and selection history of tea varieties.</title>
        <authorList>
            <person name="Zhang W."/>
            <person name="Zhang Y."/>
            <person name="Qiu H."/>
            <person name="Guo Y."/>
            <person name="Wan H."/>
            <person name="Zhang X."/>
            <person name="Scossa F."/>
            <person name="Alseekh S."/>
            <person name="Zhang Q."/>
            <person name="Wang P."/>
            <person name="Xu L."/>
            <person name="Schmidt M.H."/>
            <person name="Jia X."/>
            <person name="Li D."/>
            <person name="Zhu A."/>
            <person name="Guo F."/>
            <person name="Chen W."/>
            <person name="Ni D."/>
            <person name="Usadel B."/>
            <person name="Fernie A.R."/>
            <person name="Wen W."/>
        </authorList>
    </citation>
    <scope>NUCLEOTIDE SEQUENCE [LARGE SCALE GENOMIC DNA]</scope>
    <source>
        <strain evidence="4">cv. G240</strain>
    </source>
</reference>
<name>A0A7J7GDZ7_CAMSI</name>
<dbReference type="InterPro" id="IPR029033">
    <property type="entry name" value="His_PPase_superfam"/>
</dbReference>
<sequence>MPIVLSVVSDFRVLKAMRELDSTKPAIFAMPNPTLNGTLAGIIPYQKNQVQRTQQQLAELERNEADIKRNAALSAAKFAEACQEPGLQGINVTDVFRGVWNGTDVAIRVFLQQDLTVENIEDFCNEISILSRLRHPNDDLELFILKGYGNALNYQMGVPLLEDVVQSMEQAIMAKEAKSSSKYFVHVLHNEHPVPMPLSEEHRCSSDN</sequence>
<reference evidence="3 4" key="2">
    <citation type="submission" date="2020-07" db="EMBL/GenBank/DDBJ databases">
        <title>Genome assembly of wild tea tree DASZ reveals pedigree and selection history of tea varieties.</title>
        <authorList>
            <person name="Zhang W."/>
        </authorList>
    </citation>
    <scope>NUCLEOTIDE SEQUENCE [LARGE SCALE GENOMIC DNA]</scope>
    <source>
        <strain evidence="4">cv. G240</strain>
        <tissue evidence="3">Leaf</tissue>
    </source>
</reference>
<dbReference type="PANTHER" id="PTHR14894:SF0">
    <property type="entry name" value="CDK5 REGULATORY SUBUNIT-ASSOCIATED PROTEIN 3"/>
    <property type="match status" value="1"/>
</dbReference>
<dbReference type="AlphaFoldDB" id="A0A7J7GDZ7"/>
<evidence type="ECO:0000256" key="1">
    <source>
        <dbReference type="ARBA" id="ARBA00007478"/>
    </source>
</evidence>
<evidence type="ECO:0000313" key="4">
    <source>
        <dbReference type="Proteomes" id="UP000593564"/>
    </source>
</evidence>
<dbReference type="GO" id="GO:0007346">
    <property type="term" value="P:regulation of mitotic cell cycle"/>
    <property type="evidence" value="ECO:0007669"/>
    <property type="project" value="TreeGrafter"/>
</dbReference>
<dbReference type="GO" id="GO:0012505">
    <property type="term" value="C:endomembrane system"/>
    <property type="evidence" value="ECO:0007669"/>
    <property type="project" value="TreeGrafter"/>
</dbReference>
<dbReference type="Proteomes" id="UP000593564">
    <property type="component" value="Unassembled WGS sequence"/>
</dbReference>
<organism evidence="3 4">
    <name type="scientific">Camellia sinensis</name>
    <name type="common">Tea plant</name>
    <name type="synonym">Thea sinensis</name>
    <dbReference type="NCBI Taxonomy" id="4442"/>
    <lineage>
        <taxon>Eukaryota</taxon>
        <taxon>Viridiplantae</taxon>
        <taxon>Streptophyta</taxon>
        <taxon>Embryophyta</taxon>
        <taxon>Tracheophyta</taxon>
        <taxon>Spermatophyta</taxon>
        <taxon>Magnoliopsida</taxon>
        <taxon>eudicotyledons</taxon>
        <taxon>Gunneridae</taxon>
        <taxon>Pentapetalae</taxon>
        <taxon>asterids</taxon>
        <taxon>Ericales</taxon>
        <taxon>Theaceae</taxon>
        <taxon>Camellia</taxon>
    </lineage>
</organism>
<dbReference type="EMBL" id="JACBKZ010000011">
    <property type="protein sequence ID" value="KAF5938983.1"/>
    <property type="molecule type" value="Genomic_DNA"/>
</dbReference>
<keyword evidence="2" id="KW-0175">Coiled coil</keyword>
<comment type="caution">
    <text evidence="3">The sequence shown here is derived from an EMBL/GenBank/DDBJ whole genome shotgun (WGS) entry which is preliminary data.</text>
</comment>